<feature type="compositionally biased region" description="Basic and acidic residues" evidence="1">
    <location>
        <begin position="46"/>
        <end position="55"/>
    </location>
</feature>
<keyword evidence="4" id="KW-1185">Reference proteome</keyword>
<sequence>MSNFIAILRRNLLITILFVTLQRDIVPRACPSPVPRAVSGKKGKERGKNAREKRTGMIGPRVVGVAPSMVGLFGPNVVCEREGERGDGRSAIEILSRSLGRGSWPRRVWLAPSVGPRRSGKPPLGPSNPRGRTREHDGKKKEKKKENERRERRRIREGIGKRGKKGKAHSGPEEDRLTRCCRGVFPLRSVHLWRGDAHDGEDVAEYMEDSFYLIAALAISCE</sequence>
<evidence type="ECO:0000256" key="2">
    <source>
        <dbReference type="SAM" id="SignalP"/>
    </source>
</evidence>
<name>A0A026WZ16_OOCBI</name>
<dbReference type="Proteomes" id="UP000053097">
    <property type="component" value="Unassembled WGS sequence"/>
</dbReference>
<reference evidence="3 4" key="1">
    <citation type="journal article" date="2014" name="Curr. Biol.">
        <title>The genome of the clonal raider ant Cerapachys biroi.</title>
        <authorList>
            <person name="Oxley P.R."/>
            <person name="Ji L."/>
            <person name="Fetter-Pruneda I."/>
            <person name="McKenzie S.K."/>
            <person name="Li C."/>
            <person name="Hu H."/>
            <person name="Zhang G."/>
            <person name="Kronauer D.J."/>
        </authorList>
    </citation>
    <scope>NUCLEOTIDE SEQUENCE [LARGE SCALE GENOMIC DNA]</scope>
</reference>
<protein>
    <recommendedName>
        <fullName evidence="5">Secreted protein</fullName>
    </recommendedName>
</protein>
<organism evidence="3 4">
    <name type="scientific">Ooceraea biroi</name>
    <name type="common">Clonal raider ant</name>
    <name type="synonym">Cerapachys biroi</name>
    <dbReference type="NCBI Taxonomy" id="2015173"/>
    <lineage>
        <taxon>Eukaryota</taxon>
        <taxon>Metazoa</taxon>
        <taxon>Ecdysozoa</taxon>
        <taxon>Arthropoda</taxon>
        <taxon>Hexapoda</taxon>
        <taxon>Insecta</taxon>
        <taxon>Pterygota</taxon>
        <taxon>Neoptera</taxon>
        <taxon>Endopterygota</taxon>
        <taxon>Hymenoptera</taxon>
        <taxon>Apocrita</taxon>
        <taxon>Aculeata</taxon>
        <taxon>Formicoidea</taxon>
        <taxon>Formicidae</taxon>
        <taxon>Dorylinae</taxon>
        <taxon>Ooceraea</taxon>
    </lineage>
</organism>
<evidence type="ECO:0000313" key="4">
    <source>
        <dbReference type="Proteomes" id="UP000053097"/>
    </source>
</evidence>
<accession>A0A026WZ16</accession>
<gene>
    <name evidence="3" type="ORF">X777_11978</name>
</gene>
<feature type="region of interest" description="Disordered" evidence="1">
    <location>
        <begin position="111"/>
        <end position="175"/>
    </location>
</feature>
<dbReference type="AlphaFoldDB" id="A0A026WZ16"/>
<dbReference type="EMBL" id="KK107061">
    <property type="protein sequence ID" value="EZA61272.1"/>
    <property type="molecule type" value="Genomic_DNA"/>
</dbReference>
<evidence type="ECO:0000256" key="1">
    <source>
        <dbReference type="SAM" id="MobiDB-lite"/>
    </source>
</evidence>
<feature type="region of interest" description="Disordered" evidence="1">
    <location>
        <begin position="35"/>
        <end position="56"/>
    </location>
</feature>
<proteinExistence type="predicted"/>
<evidence type="ECO:0008006" key="5">
    <source>
        <dbReference type="Google" id="ProtNLM"/>
    </source>
</evidence>
<keyword evidence="2" id="KW-0732">Signal</keyword>
<feature type="chain" id="PRO_5001541746" description="Secreted protein" evidence="2">
    <location>
        <begin position="23"/>
        <end position="222"/>
    </location>
</feature>
<feature type="signal peptide" evidence="2">
    <location>
        <begin position="1"/>
        <end position="22"/>
    </location>
</feature>
<feature type="compositionally biased region" description="Basic and acidic residues" evidence="1">
    <location>
        <begin position="132"/>
        <end position="160"/>
    </location>
</feature>
<evidence type="ECO:0000313" key="3">
    <source>
        <dbReference type="EMBL" id="EZA61272.1"/>
    </source>
</evidence>